<keyword evidence="2" id="KW-1185">Reference proteome</keyword>
<dbReference type="AlphaFoldDB" id="A0A1M7SY01"/>
<dbReference type="EMBL" id="FRDF01000016">
    <property type="protein sequence ID" value="SHN63276.1"/>
    <property type="molecule type" value="Genomic_DNA"/>
</dbReference>
<dbReference type="Pfam" id="PF13852">
    <property type="entry name" value="DUF4197"/>
    <property type="match status" value="1"/>
</dbReference>
<dbReference type="OrthoDB" id="9789685at2"/>
<evidence type="ECO:0008006" key="3">
    <source>
        <dbReference type="Google" id="ProtNLM"/>
    </source>
</evidence>
<gene>
    <name evidence="1" type="ORF">SAMN02745193_02560</name>
</gene>
<dbReference type="RefSeq" id="WP_084662687.1">
    <property type="nucleotide sequence ID" value="NZ_FRDF01000016.1"/>
</dbReference>
<name>A0A1M7SY01_9SPHN</name>
<protein>
    <recommendedName>
        <fullName evidence="3">DUF4197 domain-containing protein</fullName>
    </recommendedName>
</protein>
<dbReference type="InterPro" id="IPR025245">
    <property type="entry name" value="DUF4197"/>
</dbReference>
<reference evidence="2" key="1">
    <citation type="submission" date="2016-12" db="EMBL/GenBank/DDBJ databases">
        <authorList>
            <person name="Varghese N."/>
            <person name="Submissions S."/>
        </authorList>
    </citation>
    <scope>NUCLEOTIDE SEQUENCE [LARGE SCALE GENOMIC DNA]</scope>
    <source>
        <strain evidence="2">DSM 11032</strain>
    </source>
</reference>
<sequence>MTSQHDLLTRRRIMAGMGAISLAILLPSAVGAQGLGGLRLGGKKAGGGLSALLGKATDSALDKLAQPGAFFGDEDVRIGLPIIGNAGGRSGGLLGSVMGAGSRLGLLDGLTRGINDAAGTAAGEAKPIFRDAIDDLSFDDAPGIIREDDGGTQYLRSSANDRLHSRLQPLIDSALDNAGIHREFDKLAQQHSFIRDAGLNRESINRSVTDQGLDGIFTYIGREERGFRKNPLGGLGGLLGN</sequence>
<organism evidence="1 2">
    <name type="scientific">Erythrobacter sanguineus</name>
    <dbReference type="NCBI Taxonomy" id="198312"/>
    <lineage>
        <taxon>Bacteria</taxon>
        <taxon>Pseudomonadati</taxon>
        <taxon>Pseudomonadota</taxon>
        <taxon>Alphaproteobacteria</taxon>
        <taxon>Sphingomonadales</taxon>
        <taxon>Erythrobacteraceae</taxon>
        <taxon>Erythrobacter/Porphyrobacter group</taxon>
        <taxon>Erythrobacter</taxon>
    </lineage>
</organism>
<evidence type="ECO:0000313" key="1">
    <source>
        <dbReference type="EMBL" id="SHN63276.1"/>
    </source>
</evidence>
<evidence type="ECO:0000313" key="2">
    <source>
        <dbReference type="Proteomes" id="UP000184391"/>
    </source>
</evidence>
<dbReference type="STRING" id="198312.SAMN02745193_02560"/>
<proteinExistence type="predicted"/>
<dbReference type="InterPro" id="IPR006311">
    <property type="entry name" value="TAT_signal"/>
</dbReference>
<accession>A0A1M7SY01</accession>
<dbReference type="Proteomes" id="UP000184391">
    <property type="component" value="Unassembled WGS sequence"/>
</dbReference>
<dbReference type="PROSITE" id="PS51318">
    <property type="entry name" value="TAT"/>
    <property type="match status" value="1"/>
</dbReference>